<dbReference type="Proteomes" id="UP000297245">
    <property type="component" value="Unassembled WGS sequence"/>
</dbReference>
<evidence type="ECO:0000313" key="3">
    <source>
        <dbReference type="Proteomes" id="UP000297245"/>
    </source>
</evidence>
<dbReference type="EMBL" id="ML180074">
    <property type="protein sequence ID" value="THU79126.1"/>
    <property type="molecule type" value="Genomic_DNA"/>
</dbReference>
<protein>
    <submittedName>
        <fullName evidence="2">Uncharacterized protein</fullName>
    </submittedName>
</protein>
<evidence type="ECO:0000313" key="2">
    <source>
        <dbReference type="EMBL" id="THU79126.1"/>
    </source>
</evidence>
<feature type="region of interest" description="Disordered" evidence="1">
    <location>
        <begin position="448"/>
        <end position="501"/>
    </location>
</feature>
<evidence type="ECO:0000256" key="1">
    <source>
        <dbReference type="SAM" id="MobiDB-lite"/>
    </source>
</evidence>
<dbReference type="AlphaFoldDB" id="A0A4S8KTE5"/>
<accession>A0A4S8KTE5</accession>
<keyword evidence="3" id="KW-1185">Reference proteome</keyword>
<organism evidence="2 3">
    <name type="scientific">Dendrothele bispora (strain CBS 962.96)</name>
    <dbReference type="NCBI Taxonomy" id="1314807"/>
    <lineage>
        <taxon>Eukaryota</taxon>
        <taxon>Fungi</taxon>
        <taxon>Dikarya</taxon>
        <taxon>Basidiomycota</taxon>
        <taxon>Agaricomycotina</taxon>
        <taxon>Agaricomycetes</taxon>
        <taxon>Agaricomycetidae</taxon>
        <taxon>Agaricales</taxon>
        <taxon>Agaricales incertae sedis</taxon>
        <taxon>Dendrothele</taxon>
    </lineage>
</organism>
<proteinExistence type="predicted"/>
<gene>
    <name evidence="2" type="ORF">K435DRAFT_785961</name>
</gene>
<sequence>MPLTIPSQPTEATSISENPDHFMSWVKGVPVVTSYHGVELNVNQARDISLLIRRTAISRSYSISWVQQEMHHIDGLVQQMVDELTAHKAIIPVVWDMVDDEIQLLQHQWKAPREPPGDLLTKCAVVKAAGEIVQELRRIQDPRLQPAIDVLRIIIDDHGFGAAYQSWIMEEVANPIAFEDPPFSTSVDLTSVDLTGLGEKSILRWFGDISYALQTATEGQEIRAPFDVLFPKIFEMYRIDTFIKTKYAPDCDNPTPDTRIDGFVIYPLGERELYDEASIMADWLKDASEGVTLGQLAVRYRHQNNTYREVEQQLTCDLVTASTVNLVLGVHMPVFGLAIHRDRAGAYICEAKPAGHPRWQLGRNECKCTGMHHAVAEFMDFGDLRELPNFLCFVSFLVAYKKWYFTEVIKYIPSDDNNWIERRALSAFHTYGPWRDEDARDIFILRQKSRPGDGNDNDNDSGDGSAVGSFDGGPNPDDELARGKGSGTDTTDEYTLPLDEWMGPHSVPDEVRYELIELLRDVNRHSRGLARANRRLVECCFGTPNSLPGAHEEHSVLSNGPHK</sequence>
<reference evidence="2 3" key="1">
    <citation type="journal article" date="2019" name="Nat. Ecol. Evol.">
        <title>Megaphylogeny resolves global patterns of mushroom evolution.</title>
        <authorList>
            <person name="Varga T."/>
            <person name="Krizsan K."/>
            <person name="Foldi C."/>
            <person name="Dima B."/>
            <person name="Sanchez-Garcia M."/>
            <person name="Sanchez-Ramirez S."/>
            <person name="Szollosi G.J."/>
            <person name="Szarkandi J.G."/>
            <person name="Papp V."/>
            <person name="Albert L."/>
            <person name="Andreopoulos W."/>
            <person name="Angelini C."/>
            <person name="Antonin V."/>
            <person name="Barry K.W."/>
            <person name="Bougher N.L."/>
            <person name="Buchanan P."/>
            <person name="Buyck B."/>
            <person name="Bense V."/>
            <person name="Catcheside P."/>
            <person name="Chovatia M."/>
            <person name="Cooper J."/>
            <person name="Damon W."/>
            <person name="Desjardin D."/>
            <person name="Finy P."/>
            <person name="Geml J."/>
            <person name="Haridas S."/>
            <person name="Hughes K."/>
            <person name="Justo A."/>
            <person name="Karasinski D."/>
            <person name="Kautmanova I."/>
            <person name="Kiss B."/>
            <person name="Kocsube S."/>
            <person name="Kotiranta H."/>
            <person name="LaButti K.M."/>
            <person name="Lechner B.E."/>
            <person name="Liimatainen K."/>
            <person name="Lipzen A."/>
            <person name="Lukacs Z."/>
            <person name="Mihaltcheva S."/>
            <person name="Morgado L.N."/>
            <person name="Niskanen T."/>
            <person name="Noordeloos M.E."/>
            <person name="Ohm R.A."/>
            <person name="Ortiz-Santana B."/>
            <person name="Ovrebo C."/>
            <person name="Racz N."/>
            <person name="Riley R."/>
            <person name="Savchenko A."/>
            <person name="Shiryaev A."/>
            <person name="Soop K."/>
            <person name="Spirin V."/>
            <person name="Szebenyi C."/>
            <person name="Tomsovsky M."/>
            <person name="Tulloss R.E."/>
            <person name="Uehling J."/>
            <person name="Grigoriev I.V."/>
            <person name="Vagvolgyi C."/>
            <person name="Papp T."/>
            <person name="Martin F.M."/>
            <person name="Miettinen O."/>
            <person name="Hibbett D.S."/>
            <person name="Nagy L.G."/>
        </authorList>
    </citation>
    <scope>NUCLEOTIDE SEQUENCE [LARGE SCALE GENOMIC DNA]</scope>
    <source>
        <strain evidence="2 3">CBS 962.96</strain>
    </source>
</reference>
<name>A0A4S8KTE5_DENBC</name>